<dbReference type="OrthoDB" id="1262379at2"/>
<feature type="transmembrane region" description="Helical" evidence="1">
    <location>
        <begin position="50"/>
        <end position="66"/>
    </location>
</feature>
<dbReference type="Proteomes" id="UP000236262">
    <property type="component" value="Unassembled WGS sequence"/>
</dbReference>
<reference evidence="2 5" key="2">
    <citation type="submission" date="2018-11" db="EMBL/GenBank/DDBJ databases">
        <title>Proposal to divide the Flavobacteriaceae and reorganize its genera based on Amino Acid Identity values calculated from whole genome sequences.</title>
        <authorList>
            <person name="Nicholson A.C."/>
            <person name="Gulvik C.A."/>
            <person name="Whitney A.M."/>
            <person name="Humrighouse B.W."/>
            <person name="Bell M."/>
            <person name="Holmes B."/>
            <person name="Steigerwalt A.G."/>
            <person name="Villarma A."/>
            <person name="Sheth M."/>
            <person name="Batra D."/>
            <person name="Pryor J."/>
            <person name="Bernardet J.-F."/>
            <person name="Hugo C."/>
            <person name="Kampfer P."/>
            <person name="Newman J."/>
            <person name="McQuiston J.R."/>
        </authorList>
    </citation>
    <scope>NUCLEOTIDE SEQUENCE [LARGE SCALE GENOMIC DNA]</scope>
    <source>
        <strain evidence="2 5">KC_1864</strain>
    </source>
</reference>
<accession>A0A3G6RPE4</accession>
<dbReference type="AlphaFoldDB" id="A0A3G6RPE4"/>
<dbReference type="EMBL" id="PPEH01000011">
    <property type="protein sequence ID" value="PNW11668.1"/>
    <property type="molecule type" value="Genomic_DNA"/>
</dbReference>
<sequence length="82" mass="9443">MKNTKLSDLSIDELHKEEKKRSGIHITFCILIGFMVGVSIYAIVKHGFTFASLLPLFFIPMYTFAWKSKKDVSKEIMSRKSN</sequence>
<keyword evidence="5" id="KW-1185">Reference proteome</keyword>
<keyword evidence="1" id="KW-0812">Transmembrane</keyword>
<name>A0A3G6RPE4_CHRLC</name>
<evidence type="ECO:0008006" key="6">
    <source>
        <dbReference type="Google" id="ProtNLM"/>
    </source>
</evidence>
<evidence type="ECO:0000313" key="3">
    <source>
        <dbReference type="EMBL" id="PNW11668.1"/>
    </source>
</evidence>
<dbReference type="EMBL" id="CP033924">
    <property type="protein sequence ID" value="AZA83371.1"/>
    <property type="molecule type" value="Genomic_DNA"/>
</dbReference>
<evidence type="ECO:0000313" key="2">
    <source>
        <dbReference type="EMBL" id="AZA83371.1"/>
    </source>
</evidence>
<evidence type="ECO:0000313" key="5">
    <source>
        <dbReference type="Proteomes" id="UP000279972"/>
    </source>
</evidence>
<gene>
    <name evidence="3" type="ORF">C1637_21415</name>
    <name evidence="2" type="ORF">EG342_16445</name>
</gene>
<feature type="transmembrane region" description="Helical" evidence="1">
    <location>
        <begin position="24"/>
        <end position="44"/>
    </location>
</feature>
<dbReference type="Proteomes" id="UP000279972">
    <property type="component" value="Chromosome"/>
</dbReference>
<reference evidence="3 4" key="1">
    <citation type="submission" date="2018-01" db="EMBL/GenBank/DDBJ databases">
        <title>Draft genome sequences of Chryseobacterium lactis NCTC11390, Chryseobacterium oncorhynchi 701B-08, and Chryseobacterium viscerum 687B-08.</title>
        <authorList>
            <person name="Jeong J.-J."/>
            <person name="Lee Y.J."/>
            <person name="Park B."/>
            <person name="Choi I.-G."/>
            <person name="Kim K.D."/>
        </authorList>
    </citation>
    <scope>NUCLEOTIDE SEQUENCE [LARGE SCALE GENOMIC DNA]</scope>
    <source>
        <strain evidence="3 4">NCTC11390</strain>
    </source>
</reference>
<evidence type="ECO:0000313" key="4">
    <source>
        <dbReference type="Proteomes" id="UP000236262"/>
    </source>
</evidence>
<protein>
    <recommendedName>
        <fullName evidence="6">FUSC family protein</fullName>
    </recommendedName>
</protein>
<keyword evidence="1" id="KW-1133">Transmembrane helix</keyword>
<organism evidence="3 4">
    <name type="scientific">Chryseobacterium lactis</name>
    <dbReference type="NCBI Taxonomy" id="1241981"/>
    <lineage>
        <taxon>Bacteria</taxon>
        <taxon>Pseudomonadati</taxon>
        <taxon>Bacteroidota</taxon>
        <taxon>Flavobacteriia</taxon>
        <taxon>Flavobacteriales</taxon>
        <taxon>Weeksellaceae</taxon>
        <taxon>Chryseobacterium group</taxon>
        <taxon>Chryseobacterium</taxon>
    </lineage>
</organism>
<evidence type="ECO:0000256" key="1">
    <source>
        <dbReference type="SAM" id="Phobius"/>
    </source>
</evidence>
<keyword evidence="1" id="KW-0472">Membrane</keyword>
<proteinExistence type="predicted"/>
<dbReference type="RefSeq" id="WP_103293692.1">
    <property type="nucleotide sequence ID" value="NZ_CP033924.1"/>
</dbReference>
<dbReference type="KEGG" id="clac:EG342_16445"/>